<dbReference type="EMBL" id="CP147251">
    <property type="protein sequence ID" value="WYJ75863.1"/>
    <property type="molecule type" value="Genomic_DNA"/>
</dbReference>
<protein>
    <submittedName>
        <fullName evidence="2">Uncharacterized protein</fullName>
    </submittedName>
</protein>
<dbReference type="Proteomes" id="UP000664701">
    <property type="component" value="Chromosome"/>
</dbReference>
<organism evidence="2 3">
    <name type="scientific">Candidatus Enterococcus lowellii</name>
    <dbReference type="NCBI Taxonomy" id="2230877"/>
    <lineage>
        <taxon>Bacteria</taxon>
        <taxon>Bacillati</taxon>
        <taxon>Bacillota</taxon>
        <taxon>Bacilli</taxon>
        <taxon>Lactobacillales</taxon>
        <taxon>Enterococcaceae</taxon>
        <taxon>Enterococcus</taxon>
    </lineage>
</organism>
<feature type="transmembrane region" description="Helical" evidence="1">
    <location>
        <begin position="33"/>
        <end position="52"/>
    </location>
</feature>
<proteinExistence type="predicted"/>
<sequence length="56" mass="6475">MVSKKWKKQFLFSGITAGIAYLIFYITKISGSHLLFGVGILVSIFLYWIAFVKDWK</sequence>
<reference evidence="2 3" key="1">
    <citation type="submission" date="2021-03" db="EMBL/GenBank/DDBJ databases">
        <authorList>
            <person name="Gilmore M.S."/>
            <person name="Schwartzman J."/>
            <person name="Van Tyne D."/>
            <person name="Martin M."/>
            <person name="Earl A.M."/>
            <person name="Manson A.L."/>
            <person name="Straub T."/>
            <person name="Salamzade R."/>
            <person name="Saavedra J."/>
            <person name="Lebreton F."/>
            <person name="Prichula J."/>
            <person name="Schaufler K."/>
            <person name="Gaca A."/>
            <person name="Sgardioli B."/>
            <person name="Wagenaar J."/>
            <person name="Strong T."/>
        </authorList>
    </citation>
    <scope>NUCLEOTIDE SEQUENCE [LARGE SCALE GENOMIC DNA]</scope>
    <source>
        <strain evidence="2 3">DIV2402</strain>
    </source>
</reference>
<evidence type="ECO:0000313" key="2">
    <source>
        <dbReference type="EMBL" id="WYJ75863.1"/>
    </source>
</evidence>
<evidence type="ECO:0000313" key="3">
    <source>
        <dbReference type="Proteomes" id="UP000664701"/>
    </source>
</evidence>
<keyword evidence="1" id="KW-0812">Transmembrane</keyword>
<accession>A0ABZ2SJ27</accession>
<evidence type="ECO:0000256" key="1">
    <source>
        <dbReference type="SAM" id="Phobius"/>
    </source>
</evidence>
<name>A0ABZ2SJ27_9ENTE</name>
<keyword evidence="1" id="KW-0472">Membrane</keyword>
<reference evidence="2 3" key="2">
    <citation type="submission" date="2024-03" db="EMBL/GenBank/DDBJ databases">
        <title>The Genome Sequence of Enterococcus sp. DIV2402.</title>
        <authorList>
            <consortium name="The Broad Institute Genomics Platform"/>
            <consortium name="The Broad Institute Microbial Omics Core"/>
            <consortium name="The Broad Institute Genomic Center for Infectious Diseases"/>
            <person name="Earl A."/>
            <person name="Manson A."/>
            <person name="Gilmore M."/>
            <person name="Schwartman J."/>
            <person name="Shea T."/>
            <person name="Abouelleil A."/>
            <person name="Cao P."/>
            <person name="Chapman S."/>
            <person name="Cusick C."/>
            <person name="Young S."/>
            <person name="Neafsey D."/>
            <person name="Nusbaum C."/>
            <person name="Birren B."/>
        </authorList>
    </citation>
    <scope>NUCLEOTIDE SEQUENCE [LARGE SCALE GENOMIC DNA]</scope>
    <source>
        <strain evidence="2 3">DIV2402</strain>
    </source>
</reference>
<keyword evidence="1" id="KW-1133">Transmembrane helix</keyword>
<feature type="transmembrane region" description="Helical" evidence="1">
    <location>
        <begin position="9"/>
        <end position="27"/>
    </location>
</feature>
<gene>
    <name evidence="2" type="ORF">DOK78_000451</name>
</gene>
<keyword evidence="3" id="KW-1185">Reference proteome</keyword>